<organism>
    <name type="scientific">Branchiostoma floridae</name>
    <name type="common">Florida lancelet</name>
    <name type="synonym">Amphioxus</name>
    <dbReference type="NCBI Taxonomy" id="7739"/>
    <lineage>
        <taxon>Eukaryota</taxon>
        <taxon>Metazoa</taxon>
        <taxon>Chordata</taxon>
        <taxon>Cephalochordata</taxon>
        <taxon>Leptocardii</taxon>
        <taxon>Amphioxiformes</taxon>
        <taxon>Branchiostomatidae</taxon>
        <taxon>Branchiostoma</taxon>
    </lineage>
</organism>
<evidence type="ECO:0000313" key="2">
    <source>
        <dbReference type="EMBL" id="EEN58870.1"/>
    </source>
</evidence>
<evidence type="ECO:0000256" key="1">
    <source>
        <dbReference type="SAM" id="MobiDB-lite"/>
    </source>
</evidence>
<feature type="region of interest" description="Disordered" evidence="1">
    <location>
        <begin position="1"/>
        <end position="33"/>
    </location>
</feature>
<name>C3YLD3_BRAFL</name>
<dbReference type="AlphaFoldDB" id="C3YLD3"/>
<dbReference type="InParanoid" id="C3YLD3"/>
<dbReference type="EMBL" id="GG666527">
    <property type="protein sequence ID" value="EEN58870.1"/>
    <property type="molecule type" value="Genomic_DNA"/>
</dbReference>
<proteinExistence type="predicted"/>
<sequence length="119" mass="13377">MVDGGRILKGRDQRMPNQREGPSAGPRDEMQSPEIWTHFQSPPNAKVNTVTSCRQPVDDVSDNPLRLLPIVITTCCQTQQGDWHVAVFQDGAQARQEVRALGDDLAIYQWYTSFTHNAI</sequence>
<reference evidence="2" key="1">
    <citation type="journal article" date="2008" name="Nature">
        <title>The amphioxus genome and the evolution of the chordate karyotype.</title>
        <authorList>
            <consortium name="US DOE Joint Genome Institute (JGI-PGF)"/>
            <person name="Putnam N.H."/>
            <person name="Butts T."/>
            <person name="Ferrier D.E.K."/>
            <person name="Furlong R.F."/>
            <person name="Hellsten U."/>
            <person name="Kawashima T."/>
            <person name="Robinson-Rechavi M."/>
            <person name="Shoguchi E."/>
            <person name="Terry A."/>
            <person name="Yu J.-K."/>
            <person name="Benito-Gutierrez E.L."/>
            <person name="Dubchak I."/>
            <person name="Garcia-Fernandez J."/>
            <person name="Gibson-Brown J.J."/>
            <person name="Grigoriev I.V."/>
            <person name="Horton A.C."/>
            <person name="de Jong P.J."/>
            <person name="Jurka J."/>
            <person name="Kapitonov V.V."/>
            <person name="Kohara Y."/>
            <person name="Kuroki Y."/>
            <person name="Lindquist E."/>
            <person name="Lucas S."/>
            <person name="Osoegawa K."/>
            <person name="Pennacchio L.A."/>
            <person name="Salamov A.A."/>
            <person name="Satou Y."/>
            <person name="Sauka-Spengler T."/>
            <person name="Schmutz J."/>
            <person name="Shin-I T."/>
            <person name="Toyoda A."/>
            <person name="Bronner-Fraser M."/>
            <person name="Fujiyama A."/>
            <person name="Holland L.Z."/>
            <person name="Holland P.W.H."/>
            <person name="Satoh N."/>
            <person name="Rokhsar D.S."/>
        </authorList>
    </citation>
    <scope>NUCLEOTIDE SEQUENCE [LARGE SCALE GENOMIC DNA]</scope>
    <source>
        <strain evidence="2">S238N-H82</strain>
        <tissue evidence="2">Testes</tissue>
    </source>
</reference>
<gene>
    <name evidence="2" type="ORF">BRAFLDRAFT_103243</name>
</gene>
<accession>C3YLD3</accession>
<protein>
    <submittedName>
        <fullName evidence="2">Uncharacterized protein</fullName>
    </submittedName>
</protein>